<feature type="region of interest" description="Disordered" evidence="1">
    <location>
        <begin position="135"/>
        <end position="186"/>
    </location>
</feature>
<dbReference type="Gene3D" id="1.10.260.40">
    <property type="entry name" value="lambda repressor-like DNA-binding domains"/>
    <property type="match status" value="1"/>
</dbReference>
<feature type="compositionally biased region" description="Pro residues" evidence="1">
    <location>
        <begin position="140"/>
        <end position="169"/>
    </location>
</feature>
<evidence type="ECO:0000256" key="1">
    <source>
        <dbReference type="SAM" id="MobiDB-lite"/>
    </source>
</evidence>
<dbReference type="GO" id="GO:0003677">
    <property type="term" value="F:DNA binding"/>
    <property type="evidence" value="ECO:0007669"/>
    <property type="project" value="InterPro"/>
</dbReference>
<dbReference type="AlphaFoldDB" id="A0A1F6TK87"/>
<feature type="domain" description="Cytoskeleton protein RodZ-like C-terminal" evidence="2">
    <location>
        <begin position="210"/>
        <end position="281"/>
    </location>
</feature>
<evidence type="ECO:0000259" key="2">
    <source>
        <dbReference type="Pfam" id="PF13464"/>
    </source>
</evidence>
<organism evidence="3 4">
    <name type="scientific">Candidatus Muproteobacteria bacterium RBG_16_65_34</name>
    <dbReference type="NCBI Taxonomy" id="1817760"/>
    <lineage>
        <taxon>Bacteria</taxon>
        <taxon>Pseudomonadati</taxon>
        <taxon>Pseudomonadota</taxon>
        <taxon>Candidatus Muproteobacteria</taxon>
    </lineage>
</organism>
<dbReference type="PANTHER" id="PTHR34475:SF1">
    <property type="entry name" value="CYTOSKELETON PROTEIN RODZ"/>
    <property type="match status" value="1"/>
</dbReference>
<dbReference type="CDD" id="cd00093">
    <property type="entry name" value="HTH_XRE"/>
    <property type="match status" value="1"/>
</dbReference>
<accession>A0A1F6TK87</accession>
<reference evidence="3 4" key="1">
    <citation type="journal article" date="2016" name="Nat. Commun.">
        <title>Thousands of microbial genomes shed light on interconnected biogeochemical processes in an aquifer system.</title>
        <authorList>
            <person name="Anantharaman K."/>
            <person name="Brown C.T."/>
            <person name="Hug L.A."/>
            <person name="Sharon I."/>
            <person name="Castelle C.J."/>
            <person name="Probst A.J."/>
            <person name="Thomas B.C."/>
            <person name="Singh A."/>
            <person name="Wilkins M.J."/>
            <person name="Karaoz U."/>
            <person name="Brodie E.L."/>
            <person name="Williams K.H."/>
            <person name="Hubbard S.S."/>
            <person name="Banfield J.F."/>
        </authorList>
    </citation>
    <scope>NUCLEOTIDE SEQUENCE [LARGE SCALE GENOMIC DNA]</scope>
</reference>
<comment type="caution">
    <text evidence="3">The sequence shown here is derived from an EMBL/GenBank/DDBJ whole genome shotgun (WGS) entry which is preliminary data.</text>
</comment>
<dbReference type="InterPro" id="IPR001387">
    <property type="entry name" value="Cro/C1-type_HTH"/>
</dbReference>
<evidence type="ECO:0000313" key="3">
    <source>
        <dbReference type="EMBL" id="OGI45544.1"/>
    </source>
</evidence>
<dbReference type="EMBL" id="MFSU01000102">
    <property type="protein sequence ID" value="OGI45544.1"/>
    <property type="molecule type" value="Genomic_DNA"/>
</dbReference>
<protein>
    <recommendedName>
        <fullName evidence="2">Cytoskeleton protein RodZ-like C-terminal domain-containing protein</fullName>
    </recommendedName>
</protein>
<dbReference type="Pfam" id="PF13464">
    <property type="entry name" value="RodZ_C"/>
    <property type="match status" value="1"/>
</dbReference>
<dbReference type="PANTHER" id="PTHR34475">
    <property type="match status" value="1"/>
</dbReference>
<name>A0A1F6TK87_9PROT</name>
<dbReference type="InterPro" id="IPR025194">
    <property type="entry name" value="RodZ-like_C"/>
</dbReference>
<proteinExistence type="predicted"/>
<sequence>METTAPATSVTGPGAQLRLAREDLRLAPEDVAHILHLSPRQILALENDRYDSLPGATYVRGYLRSYAQLLGLPADTVVEAYNRLTAARKPVDLGKLTPPPEVRSDHHVIQITSVVVITIVLGLAAVWWRGEETPSRAVPAPMPEPTAPAPPAAAPEPPPVVAPAAPKPAPAGAAKTQTGPQVAGATAPAPRTIAAPADSIAAGAPRGRLVLHVERESWADVRDARDNRLLYEIVPAGSAIAIEGPAPFNVFLGNVDGVRVEFNGAPYDAQRHRRGAVARFTVGEPTGGNHVP</sequence>
<gene>
    <name evidence="3" type="ORF">A2151_04885</name>
</gene>
<dbReference type="InterPro" id="IPR050400">
    <property type="entry name" value="Bact_Cytoskel_RodZ"/>
</dbReference>
<evidence type="ECO:0000313" key="4">
    <source>
        <dbReference type="Proteomes" id="UP000178885"/>
    </source>
</evidence>
<dbReference type="InterPro" id="IPR010982">
    <property type="entry name" value="Lambda_DNA-bd_dom_sf"/>
</dbReference>
<dbReference type="Proteomes" id="UP000178885">
    <property type="component" value="Unassembled WGS sequence"/>
</dbReference>
<dbReference type="Pfam" id="PF13413">
    <property type="entry name" value="HTH_25"/>
    <property type="match status" value="1"/>
</dbReference>
<dbReference type="STRING" id="1817760.A2151_04885"/>
<dbReference type="SUPFAM" id="SSF47413">
    <property type="entry name" value="lambda repressor-like DNA-binding domains"/>
    <property type="match status" value="1"/>
</dbReference>